<dbReference type="OMA" id="NMLWNGS"/>
<name>A0A0L9V915_PHAAN</name>
<evidence type="ECO:0000256" key="1">
    <source>
        <dbReference type="SAM" id="MobiDB-lite"/>
    </source>
</evidence>
<dbReference type="InterPro" id="IPR038291">
    <property type="entry name" value="SAP30_C_sf"/>
</dbReference>
<dbReference type="Proteomes" id="UP000053144">
    <property type="component" value="Chromosome 9"/>
</dbReference>
<accession>A0A0L9V915</accession>
<dbReference type="AlphaFoldDB" id="A0A0L9V915"/>
<dbReference type="Gramene" id="KOM51566">
    <property type="protein sequence ID" value="KOM51566"/>
    <property type="gene ID" value="LR48_Vigan09g022500"/>
</dbReference>
<feature type="compositionally biased region" description="Polar residues" evidence="1">
    <location>
        <begin position="14"/>
        <end position="26"/>
    </location>
</feature>
<evidence type="ECO:0000313" key="4">
    <source>
        <dbReference type="Proteomes" id="UP000053144"/>
    </source>
</evidence>
<feature type="domain" description="Histone deacetylase complex subunit SAP30 Sin3 binding" evidence="2">
    <location>
        <begin position="37"/>
        <end position="57"/>
    </location>
</feature>
<feature type="compositionally biased region" description="Basic residues" evidence="1">
    <location>
        <begin position="1"/>
        <end position="13"/>
    </location>
</feature>
<gene>
    <name evidence="3" type="ORF">LR48_Vigan09g022500</name>
</gene>
<protein>
    <recommendedName>
        <fullName evidence="2">Histone deacetylase complex subunit SAP30 Sin3 binding domain-containing protein</fullName>
    </recommendedName>
</protein>
<reference evidence="4" key="1">
    <citation type="journal article" date="2015" name="Proc. Natl. Acad. Sci. U.S.A.">
        <title>Genome sequencing of adzuki bean (Vigna angularis) provides insight into high starch and low fat accumulation and domestication.</title>
        <authorList>
            <person name="Yang K."/>
            <person name="Tian Z."/>
            <person name="Chen C."/>
            <person name="Luo L."/>
            <person name="Zhao B."/>
            <person name="Wang Z."/>
            <person name="Yu L."/>
            <person name="Li Y."/>
            <person name="Sun Y."/>
            <person name="Li W."/>
            <person name="Chen Y."/>
            <person name="Li Y."/>
            <person name="Zhang Y."/>
            <person name="Ai D."/>
            <person name="Zhao J."/>
            <person name="Shang C."/>
            <person name="Ma Y."/>
            <person name="Wu B."/>
            <person name="Wang M."/>
            <person name="Gao L."/>
            <person name="Sun D."/>
            <person name="Zhang P."/>
            <person name="Guo F."/>
            <person name="Wang W."/>
            <person name="Li Y."/>
            <person name="Wang J."/>
            <person name="Varshney R.K."/>
            <person name="Wang J."/>
            <person name="Ling H.Q."/>
            <person name="Wan P."/>
        </authorList>
    </citation>
    <scope>NUCLEOTIDE SEQUENCE</scope>
    <source>
        <strain evidence="4">cv. Jingnong 6</strain>
    </source>
</reference>
<sequence length="62" mass="6822">MHRTLGSSHHKTMSRSFSGDSHSKGSVSMPHGSAVDAVPNPSKEQLVDIVQRHFMSQVSQNY</sequence>
<dbReference type="Pfam" id="PF13867">
    <property type="entry name" value="SAP30_Sin3_bdg"/>
    <property type="match status" value="1"/>
</dbReference>
<evidence type="ECO:0000313" key="3">
    <source>
        <dbReference type="EMBL" id="KOM51566.1"/>
    </source>
</evidence>
<proteinExistence type="predicted"/>
<evidence type="ECO:0000259" key="2">
    <source>
        <dbReference type="Pfam" id="PF13867"/>
    </source>
</evidence>
<dbReference type="InterPro" id="IPR025718">
    <property type="entry name" value="SAP30_Sin3-bd"/>
</dbReference>
<organism evidence="3 4">
    <name type="scientific">Phaseolus angularis</name>
    <name type="common">Azuki bean</name>
    <name type="synonym">Vigna angularis</name>
    <dbReference type="NCBI Taxonomy" id="3914"/>
    <lineage>
        <taxon>Eukaryota</taxon>
        <taxon>Viridiplantae</taxon>
        <taxon>Streptophyta</taxon>
        <taxon>Embryophyta</taxon>
        <taxon>Tracheophyta</taxon>
        <taxon>Spermatophyta</taxon>
        <taxon>Magnoliopsida</taxon>
        <taxon>eudicotyledons</taxon>
        <taxon>Gunneridae</taxon>
        <taxon>Pentapetalae</taxon>
        <taxon>rosids</taxon>
        <taxon>fabids</taxon>
        <taxon>Fabales</taxon>
        <taxon>Fabaceae</taxon>
        <taxon>Papilionoideae</taxon>
        <taxon>50 kb inversion clade</taxon>
        <taxon>NPAAA clade</taxon>
        <taxon>indigoferoid/millettioid clade</taxon>
        <taxon>Phaseoleae</taxon>
        <taxon>Vigna</taxon>
    </lineage>
</organism>
<dbReference type="EMBL" id="CM003379">
    <property type="protein sequence ID" value="KOM51566.1"/>
    <property type="molecule type" value="Genomic_DNA"/>
</dbReference>
<feature type="region of interest" description="Disordered" evidence="1">
    <location>
        <begin position="1"/>
        <end position="44"/>
    </location>
</feature>
<dbReference type="Gene3D" id="6.10.160.20">
    <property type="match status" value="1"/>
</dbReference>